<evidence type="ECO:0000256" key="2">
    <source>
        <dbReference type="ARBA" id="ARBA00022801"/>
    </source>
</evidence>
<dbReference type="SUPFAM" id="SSF53649">
    <property type="entry name" value="Alkaline phosphatase-like"/>
    <property type="match status" value="1"/>
</dbReference>
<dbReference type="Gene3D" id="3.40.720.10">
    <property type="entry name" value="Alkaline Phosphatase, subunit A"/>
    <property type="match status" value="1"/>
</dbReference>
<dbReference type="EMBL" id="BARV01006824">
    <property type="protein sequence ID" value="GAI17193.1"/>
    <property type="molecule type" value="Genomic_DNA"/>
</dbReference>
<dbReference type="GO" id="GO:0004065">
    <property type="term" value="F:arylsulfatase activity"/>
    <property type="evidence" value="ECO:0007669"/>
    <property type="project" value="TreeGrafter"/>
</dbReference>
<accession>X1LDK5</accession>
<name>X1LDK5_9ZZZZ</name>
<dbReference type="PANTHER" id="PTHR42693">
    <property type="entry name" value="ARYLSULFATASE FAMILY MEMBER"/>
    <property type="match status" value="1"/>
</dbReference>
<gene>
    <name evidence="4" type="ORF">S06H3_13968</name>
</gene>
<keyword evidence="2" id="KW-0378">Hydrolase</keyword>
<dbReference type="AlphaFoldDB" id="X1LDK5"/>
<dbReference type="PANTHER" id="PTHR42693:SF53">
    <property type="entry name" value="ENDO-4-O-SULFATASE"/>
    <property type="match status" value="1"/>
</dbReference>
<dbReference type="InterPro" id="IPR017850">
    <property type="entry name" value="Alkaline_phosphatase_core_sf"/>
</dbReference>
<evidence type="ECO:0000256" key="1">
    <source>
        <dbReference type="ARBA" id="ARBA00008779"/>
    </source>
</evidence>
<dbReference type="Pfam" id="PF00884">
    <property type="entry name" value="Sulfatase"/>
    <property type="match status" value="1"/>
</dbReference>
<feature type="domain" description="Sulfatase N-terminal" evidence="3">
    <location>
        <begin position="39"/>
        <end position="338"/>
    </location>
</feature>
<protein>
    <recommendedName>
        <fullName evidence="3">Sulfatase N-terminal domain-containing protein</fullName>
    </recommendedName>
</protein>
<dbReference type="CDD" id="cd16148">
    <property type="entry name" value="sulfatase_like"/>
    <property type="match status" value="1"/>
</dbReference>
<dbReference type="InterPro" id="IPR000917">
    <property type="entry name" value="Sulfatase_N"/>
</dbReference>
<sequence>MLTRVLGQLWWGLPMGMIFWLIAHMAQASETPTPEPGPPNVVLVVMDTVRCDRLSCYGYFRLTTPNLDKLLEESRQYTRAYSTSCWTIPAHASLFTGLYSMTHKATQENVVLDENLITLAEILQDHNYSTVAITENPTLNKERNFDQGFDRFYETWKIKGGEKEADRDGVNPAIACFNEAVSNPRPFFIFVNLIEPHSPYDSSGNMKETFLTDTSIPLTKNMFVSYYLGWKSFTPAELNHLNELYDAELLYVDHLIGQMIKILKKSKLWDETIFIVTSDHGENIGDHGHMDHIFSLHETLIKIPLIIRYPKNFSPGTRDDRSVQLVDIFPTLLNLLDIKS</sequence>
<dbReference type="InterPro" id="IPR050738">
    <property type="entry name" value="Sulfatase"/>
</dbReference>
<reference evidence="4" key="1">
    <citation type="journal article" date="2014" name="Front. Microbiol.">
        <title>High frequency of phylogenetically diverse reductive dehalogenase-homologous genes in deep subseafloor sedimentary metagenomes.</title>
        <authorList>
            <person name="Kawai M."/>
            <person name="Futagami T."/>
            <person name="Toyoda A."/>
            <person name="Takaki Y."/>
            <person name="Nishi S."/>
            <person name="Hori S."/>
            <person name="Arai W."/>
            <person name="Tsubouchi T."/>
            <person name="Morono Y."/>
            <person name="Uchiyama I."/>
            <person name="Ito T."/>
            <person name="Fujiyama A."/>
            <person name="Inagaki F."/>
            <person name="Takami H."/>
        </authorList>
    </citation>
    <scope>NUCLEOTIDE SEQUENCE</scope>
    <source>
        <strain evidence="4">Expedition CK06-06</strain>
    </source>
</reference>
<comment type="similarity">
    <text evidence="1">Belongs to the sulfatase family.</text>
</comment>
<evidence type="ECO:0000313" key="4">
    <source>
        <dbReference type="EMBL" id="GAI17193.1"/>
    </source>
</evidence>
<feature type="non-terminal residue" evidence="4">
    <location>
        <position position="340"/>
    </location>
</feature>
<organism evidence="4">
    <name type="scientific">marine sediment metagenome</name>
    <dbReference type="NCBI Taxonomy" id="412755"/>
    <lineage>
        <taxon>unclassified sequences</taxon>
        <taxon>metagenomes</taxon>
        <taxon>ecological metagenomes</taxon>
    </lineage>
</organism>
<evidence type="ECO:0000259" key="3">
    <source>
        <dbReference type="Pfam" id="PF00884"/>
    </source>
</evidence>
<comment type="caution">
    <text evidence="4">The sequence shown here is derived from an EMBL/GenBank/DDBJ whole genome shotgun (WGS) entry which is preliminary data.</text>
</comment>
<proteinExistence type="inferred from homology"/>